<dbReference type="InterPro" id="IPR037272">
    <property type="entry name" value="SNS_sf"/>
</dbReference>
<organism evidence="8 9">
    <name type="scientific">Marinobacterium aestuarii</name>
    <dbReference type="NCBI Taxonomy" id="1821621"/>
    <lineage>
        <taxon>Bacteria</taxon>
        <taxon>Pseudomonadati</taxon>
        <taxon>Pseudomonadota</taxon>
        <taxon>Gammaproteobacteria</taxon>
        <taxon>Oceanospirillales</taxon>
        <taxon>Oceanospirillaceae</taxon>
        <taxon>Marinobacterium</taxon>
    </lineage>
</organism>
<feature type="transmembrane region" description="Helical" evidence="7">
    <location>
        <begin position="446"/>
        <end position="465"/>
    </location>
</feature>
<evidence type="ECO:0000256" key="6">
    <source>
        <dbReference type="RuleBase" id="RU003732"/>
    </source>
</evidence>
<dbReference type="PRINTS" id="PR00176">
    <property type="entry name" value="NANEUSMPORT"/>
</dbReference>
<dbReference type="PROSITE" id="PS00610">
    <property type="entry name" value="NA_NEUROTRAN_SYMP_1"/>
    <property type="match status" value="1"/>
</dbReference>
<evidence type="ECO:0000256" key="5">
    <source>
        <dbReference type="ARBA" id="ARBA00023136"/>
    </source>
</evidence>
<dbReference type="Proteomes" id="UP000078070">
    <property type="component" value="Chromosome"/>
</dbReference>
<dbReference type="GO" id="GO:0015293">
    <property type="term" value="F:symporter activity"/>
    <property type="evidence" value="ECO:0007669"/>
    <property type="project" value="UniProtKB-KW"/>
</dbReference>
<dbReference type="InterPro" id="IPR000175">
    <property type="entry name" value="Na/ntran_symport"/>
</dbReference>
<accession>A0A1A9EWG6</accession>
<name>A0A1A9EWG6_9GAMM</name>
<dbReference type="PANTHER" id="PTHR42948:SF1">
    <property type="entry name" value="TRANSPORTER"/>
    <property type="match status" value="1"/>
</dbReference>
<feature type="transmembrane region" description="Helical" evidence="7">
    <location>
        <begin position="235"/>
        <end position="257"/>
    </location>
</feature>
<feature type="transmembrane region" description="Helical" evidence="7">
    <location>
        <begin position="313"/>
        <end position="340"/>
    </location>
</feature>
<protein>
    <recommendedName>
        <fullName evidence="6">Transporter</fullName>
    </recommendedName>
</protein>
<keyword evidence="2 6" id="KW-0813">Transport</keyword>
<feature type="transmembrane region" description="Helical" evidence="7">
    <location>
        <begin position="269"/>
        <end position="293"/>
    </location>
</feature>
<feature type="transmembrane region" description="Helical" evidence="7">
    <location>
        <begin position="193"/>
        <end position="215"/>
    </location>
</feature>
<evidence type="ECO:0000313" key="9">
    <source>
        <dbReference type="Proteomes" id="UP000078070"/>
    </source>
</evidence>
<dbReference type="KEGG" id="mars:A8C75_06015"/>
<dbReference type="SUPFAM" id="SSF161070">
    <property type="entry name" value="SNF-like"/>
    <property type="match status" value="1"/>
</dbReference>
<dbReference type="Pfam" id="PF00209">
    <property type="entry name" value="SNF"/>
    <property type="match status" value="2"/>
</dbReference>
<gene>
    <name evidence="8" type="ORF">A8C75_06015</name>
</gene>
<evidence type="ECO:0000256" key="3">
    <source>
        <dbReference type="ARBA" id="ARBA00022692"/>
    </source>
</evidence>
<keyword evidence="3 6" id="KW-0812">Transmembrane</keyword>
<feature type="transmembrane region" description="Helical" evidence="7">
    <location>
        <begin position="27"/>
        <end position="44"/>
    </location>
</feature>
<dbReference type="OrthoDB" id="9762833at2"/>
<feature type="transmembrane region" description="Helical" evidence="7">
    <location>
        <begin position="101"/>
        <end position="126"/>
    </location>
</feature>
<evidence type="ECO:0000256" key="1">
    <source>
        <dbReference type="ARBA" id="ARBA00004141"/>
    </source>
</evidence>
<sequence length="468" mass="49683">MSRIDSVPRSDAASSGAVTHPQWSSRLAFILAATGSAVGLGNIWKFPYITGENGGGAFVLVYLLCILVVGLPILAAEILLGRRSGCSPIQGMAQLARRDGVSARWGWMAWIGFVAAFVLLSFYSVVGGWSLAYVGLAAEGAFSGADAATIGGIFGQLLEDPVLLLLWHSLFMLLVVLIAGSGVRAGMERSIRLLMPLLFVLLLVLVGYAAVRGNFAQALGFLFTPDFSKLTTEGVLTALGHAFFTLSTGICVMMAYGSYLPKNVNIARTVVTIGLLDTLVALLAGLAIFPLVFANGLEPGAGPGLIFVTLPLAFGQMTGGVVFGTLFFVLLLVAAVTSAISMIEPVVEWLEDKGIGRMLGALMSGAMIWLLGICTVLSFNIWAQFHPLDFLARFEGKTLFDLFDFLVSNLALPLGGLAIALYAGWAMKPQTLREGIGLGEGLTFRVFHFVLRFLSPAAVLVVFVYNLG</sequence>
<keyword evidence="4 7" id="KW-1133">Transmembrane helix</keyword>
<keyword evidence="6" id="KW-0769">Symport</keyword>
<evidence type="ECO:0000256" key="7">
    <source>
        <dbReference type="SAM" id="Phobius"/>
    </source>
</evidence>
<dbReference type="PROSITE" id="PS50267">
    <property type="entry name" value="NA_NEUROTRAN_SYMP_3"/>
    <property type="match status" value="1"/>
</dbReference>
<keyword evidence="9" id="KW-1185">Reference proteome</keyword>
<reference evidence="8 9" key="2">
    <citation type="journal article" date="2018" name="Int. J. Syst. Evol. Microbiol.">
        <title>Marinobacterium aestuarii sp. nov., a benzene-degrading marine bacterium isolated from estuary sediment.</title>
        <authorList>
            <person name="Bae S.S."/>
            <person name="Jung J."/>
            <person name="Chung D."/>
            <person name="Baek K."/>
        </authorList>
    </citation>
    <scope>NUCLEOTIDE SEQUENCE [LARGE SCALE GENOMIC DNA]</scope>
    <source>
        <strain evidence="8 9">ST58-10</strain>
    </source>
</reference>
<dbReference type="CDD" id="cd10336">
    <property type="entry name" value="SLC6sbd_Tyt1-Like"/>
    <property type="match status" value="1"/>
</dbReference>
<dbReference type="AlphaFoldDB" id="A0A1A9EWG6"/>
<evidence type="ECO:0000256" key="4">
    <source>
        <dbReference type="ARBA" id="ARBA00022989"/>
    </source>
</evidence>
<dbReference type="PANTHER" id="PTHR42948">
    <property type="entry name" value="TRANSPORTER"/>
    <property type="match status" value="1"/>
</dbReference>
<evidence type="ECO:0000313" key="8">
    <source>
        <dbReference type="EMBL" id="ANG62090.1"/>
    </source>
</evidence>
<evidence type="ECO:0000256" key="2">
    <source>
        <dbReference type="ARBA" id="ARBA00022448"/>
    </source>
</evidence>
<feature type="transmembrane region" description="Helical" evidence="7">
    <location>
        <begin position="405"/>
        <end position="425"/>
    </location>
</feature>
<comment type="similarity">
    <text evidence="6">Belongs to the sodium:neurotransmitter symporter (SNF) (TC 2.A.22) family.</text>
</comment>
<dbReference type="RefSeq" id="WP_067379455.1">
    <property type="nucleotide sequence ID" value="NZ_CP015839.1"/>
</dbReference>
<dbReference type="NCBIfam" id="NF037979">
    <property type="entry name" value="Na_transp"/>
    <property type="match status" value="1"/>
</dbReference>
<feature type="transmembrane region" description="Helical" evidence="7">
    <location>
        <begin position="162"/>
        <end position="181"/>
    </location>
</feature>
<feature type="transmembrane region" description="Helical" evidence="7">
    <location>
        <begin position="56"/>
        <end position="80"/>
    </location>
</feature>
<proteinExistence type="inferred from homology"/>
<dbReference type="EMBL" id="CP015839">
    <property type="protein sequence ID" value="ANG62090.1"/>
    <property type="molecule type" value="Genomic_DNA"/>
</dbReference>
<comment type="subcellular location">
    <subcellularLocation>
        <location evidence="1">Membrane</location>
        <topology evidence="1">Multi-pass membrane protein</topology>
    </subcellularLocation>
</comment>
<dbReference type="InterPro" id="IPR047218">
    <property type="entry name" value="YocR/YhdH-like"/>
</dbReference>
<feature type="transmembrane region" description="Helical" evidence="7">
    <location>
        <begin position="361"/>
        <end position="385"/>
    </location>
</feature>
<dbReference type="STRING" id="1821621.A8C75_06015"/>
<keyword evidence="5 7" id="KW-0472">Membrane</keyword>
<reference evidence="9" key="1">
    <citation type="submission" date="2016-05" db="EMBL/GenBank/DDBJ databases">
        <authorList>
            <person name="Baek K."/>
            <person name="Yang S.-J."/>
        </authorList>
    </citation>
    <scope>NUCLEOTIDE SEQUENCE [LARGE SCALE GENOMIC DNA]</scope>
    <source>
        <strain evidence="9">ST58-10</strain>
    </source>
</reference>
<dbReference type="GO" id="GO:0016020">
    <property type="term" value="C:membrane"/>
    <property type="evidence" value="ECO:0007669"/>
    <property type="project" value="UniProtKB-SubCell"/>
</dbReference>